<feature type="transmembrane region" description="Helical" evidence="2">
    <location>
        <begin position="28"/>
        <end position="45"/>
    </location>
</feature>
<sequence length="138" mass="15762">MDFPAPESNLKIFSDKLLEFVVSPQTNFNYGLVALFIFALSYFLWKFFRSWSENSSTVSDSHRLAMEAARAKFQAEFNAEVAQCKSKNQDEKEGKSNVRESTHSGEKKKRFRLNDYNPLMGDTGTTYRPTSRFCSTGG</sequence>
<dbReference type="AlphaFoldDB" id="A0A183KLV2"/>
<gene>
    <name evidence="3" type="ORF">SCUD_LOCUS16018</name>
</gene>
<evidence type="ECO:0000313" key="3">
    <source>
        <dbReference type="EMBL" id="VDP60678.1"/>
    </source>
</evidence>
<evidence type="ECO:0000256" key="1">
    <source>
        <dbReference type="SAM" id="MobiDB-lite"/>
    </source>
</evidence>
<accession>A0A183KLV2</accession>
<evidence type="ECO:0000313" key="5">
    <source>
        <dbReference type="WBParaSite" id="SCUD_0001602101-mRNA-1"/>
    </source>
</evidence>
<feature type="region of interest" description="Disordered" evidence="1">
    <location>
        <begin position="84"/>
        <end position="112"/>
    </location>
</feature>
<keyword evidence="2" id="KW-0812">Transmembrane</keyword>
<organism evidence="5">
    <name type="scientific">Schistosoma curassoni</name>
    <dbReference type="NCBI Taxonomy" id="6186"/>
    <lineage>
        <taxon>Eukaryota</taxon>
        <taxon>Metazoa</taxon>
        <taxon>Spiralia</taxon>
        <taxon>Lophotrochozoa</taxon>
        <taxon>Platyhelminthes</taxon>
        <taxon>Trematoda</taxon>
        <taxon>Digenea</taxon>
        <taxon>Strigeidida</taxon>
        <taxon>Schistosomatoidea</taxon>
        <taxon>Schistosomatidae</taxon>
        <taxon>Schistosoma</taxon>
    </lineage>
</organism>
<reference evidence="3 4" key="2">
    <citation type="submission" date="2018-11" db="EMBL/GenBank/DDBJ databases">
        <authorList>
            <consortium name="Pathogen Informatics"/>
        </authorList>
    </citation>
    <scope>NUCLEOTIDE SEQUENCE [LARGE SCALE GENOMIC DNA]</scope>
    <source>
        <strain evidence="3">Dakar</strain>
        <strain evidence="4">Dakar, Senegal</strain>
    </source>
</reference>
<evidence type="ECO:0000256" key="2">
    <source>
        <dbReference type="SAM" id="Phobius"/>
    </source>
</evidence>
<proteinExistence type="predicted"/>
<evidence type="ECO:0000313" key="4">
    <source>
        <dbReference type="Proteomes" id="UP000279833"/>
    </source>
</evidence>
<name>A0A183KLV2_9TREM</name>
<keyword evidence="2" id="KW-1133">Transmembrane helix</keyword>
<dbReference type="Proteomes" id="UP000279833">
    <property type="component" value="Unassembled WGS sequence"/>
</dbReference>
<dbReference type="EMBL" id="UZAK01038225">
    <property type="protein sequence ID" value="VDP60678.1"/>
    <property type="molecule type" value="Genomic_DNA"/>
</dbReference>
<keyword evidence="2" id="KW-0472">Membrane</keyword>
<feature type="compositionally biased region" description="Basic and acidic residues" evidence="1">
    <location>
        <begin position="87"/>
        <end position="105"/>
    </location>
</feature>
<keyword evidence="4" id="KW-1185">Reference proteome</keyword>
<protein>
    <submittedName>
        <fullName evidence="5">Selenoprotein S</fullName>
    </submittedName>
</protein>
<reference evidence="5" key="1">
    <citation type="submission" date="2016-06" db="UniProtKB">
        <authorList>
            <consortium name="WormBaseParasite"/>
        </authorList>
    </citation>
    <scope>IDENTIFICATION</scope>
</reference>
<dbReference type="WBParaSite" id="SCUD_0001602101-mRNA-1">
    <property type="protein sequence ID" value="SCUD_0001602101-mRNA-1"/>
    <property type="gene ID" value="SCUD_0001602101"/>
</dbReference>